<dbReference type="SUPFAM" id="SSF89733">
    <property type="entry name" value="L-sulfolactate dehydrogenase-like"/>
    <property type="match status" value="1"/>
</dbReference>
<reference evidence="3 4" key="1">
    <citation type="submission" date="2024-02" db="EMBL/GenBank/DDBJ databases">
        <title>Adaptive strategies in a cosmopolitan and abundant soil bacterium.</title>
        <authorList>
            <person name="Carini P."/>
        </authorList>
    </citation>
    <scope>NUCLEOTIDE SEQUENCE [LARGE SCALE GENOMIC DNA]</scope>
    <source>
        <strain evidence="3 4">AZCC 1608</strain>
    </source>
</reference>
<proteinExistence type="inferred from homology"/>
<dbReference type="Pfam" id="PF02615">
    <property type="entry name" value="Ldh_2"/>
    <property type="match status" value="1"/>
</dbReference>
<dbReference type="Proteomes" id="UP001364224">
    <property type="component" value="Unassembled WGS sequence"/>
</dbReference>
<evidence type="ECO:0000256" key="2">
    <source>
        <dbReference type="ARBA" id="ARBA00023002"/>
    </source>
</evidence>
<comment type="caution">
    <text evidence="3">The sequence shown here is derived from an EMBL/GenBank/DDBJ whole genome shotgun (WGS) entry which is preliminary data.</text>
</comment>
<accession>A0ABU8BHM3</accession>
<evidence type="ECO:0000313" key="4">
    <source>
        <dbReference type="Proteomes" id="UP001364224"/>
    </source>
</evidence>
<dbReference type="Gene3D" id="1.10.1530.10">
    <property type="match status" value="1"/>
</dbReference>
<keyword evidence="2" id="KW-0560">Oxidoreductase</keyword>
<evidence type="ECO:0000256" key="1">
    <source>
        <dbReference type="ARBA" id="ARBA00006056"/>
    </source>
</evidence>
<dbReference type="EMBL" id="JAZHRV010000001">
    <property type="protein sequence ID" value="MEH2558043.1"/>
    <property type="molecule type" value="Genomic_DNA"/>
</dbReference>
<keyword evidence="4" id="KW-1185">Reference proteome</keyword>
<dbReference type="InterPro" id="IPR036111">
    <property type="entry name" value="Mal/L-sulfo/L-lacto_DH-like_sf"/>
</dbReference>
<comment type="similarity">
    <text evidence="1">Belongs to the LDH2/MDH2 oxidoreductase family.</text>
</comment>
<organism evidence="3 4">
    <name type="scientific">Bradyrhizobium algeriense</name>
    <dbReference type="NCBI Taxonomy" id="634784"/>
    <lineage>
        <taxon>Bacteria</taxon>
        <taxon>Pseudomonadati</taxon>
        <taxon>Pseudomonadota</taxon>
        <taxon>Alphaproteobacteria</taxon>
        <taxon>Hyphomicrobiales</taxon>
        <taxon>Nitrobacteraceae</taxon>
        <taxon>Bradyrhizobium</taxon>
    </lineage>
</organism>
<name>A0ABU8BHM3_9BRAD</name>
<dbReference type="Gene3D" id="3.30.1370.60">
    <property type="entry name" value="Hypothetical oxidoreductase yiak, domain 2"/>
    <property type="match status" value="1"/>
</dbReference>
<dbReference type="RefSeq" id="WP_334484843.1">
    <property type="nucleotide sequence ID" value="NZ_JAZHRV010000001.1"/>
</dbReference>
<dbReference type="InterPro" id="IPR043143">
    <property type="entry name" value="Mal/L-sulf/L-lact_DH-like_NADP"/>
</dbReference>
<dbReference type="InterPro" id="IPR003767">
    <property type="entry name" value="Malate/L-lactate_DH-like"/>
</dbReference>
<evidence type="ECO:0000313" key="3">
    <source>
        <dbReference type="EMBL" id="MEH2558043.1"/>
    </source>
</evidence>
<sequence>MANRTIEDRVRLTVAEARNCCEAALRGIGYDNDDARIMTDHMLDAALCGYEYAGLPKVLNVVDAPQFRQPRRPIAVSRETQLTAMIDGGNNTGMLVAHRAAEDAIERAEANGLAIICFTNTWMTGRSAYYCEMIARAGFVVIHTVSIPPLVAPFGGTRAALGTNPIAFGFPTASDPLVIDMGTSAFMWTDLQLRGRLGATIPEGVALGPSGQPTTDANTALQGTLLPFGGLEGGYKGFGLALAMDALGALAAATRPADDISGFMFIVFKPEVFLPTEAYRREVTRRINVIKATPRQMGVEEIRIPGERSYRTRARLVQDGIEIDRKVRSALARLAEGDLDHGG</sequence>
<protein>
    <submittedName>
        <fullName evidence="3">LDH2 family malate/lactate/ureidoglycolate dehydrogenase</fullName>
    </submittedName>
</protein>
<dbReference type="InterPro" id="IPR043144">
    <property type="entry name" value="Mal/L-sulf/L-lact_DH-like_ah"/>
</dbReference>
<gene>
    <name evidence="3" type="ORF">V1286_005572</name>
</gene>
<dbReference type="PANTHER" id="PTHR11091">
    <property type="entry name" value="OXIDOREDUCTASE-RELATED"/>
    <property type="match status" value="1"/>
</dbReference>
<dbReference type="PANTHER" id="PTHR11091:SF0">
    <property type="entry name" value="MALATE DEHYDROGENASE"/>
    <property type="match status" value="1"/>
</dbReference>